<name>E9H146_DAPPU</name>
<protein>
    <submittedName>
        <fullName evidence="2">Uncharacterized protein</fullName>
    </submittedName>
</protein>
<reference evidence="2 3" key="1">
    <citation type="journal article" date="2011" name="Science">
        <title>The ecoresponsive genome of Daphnia pulex.</title>
        <authorList>
            <person name="Colbourne J.K."/>
            <person name="Pfrender M.E."/>
            <person name="Gilbert D."/>
            <person name="Thomas W.K."/>
            <person name="Tucker A."/>
            <person name="Oakley T.H."/>
            <person name="Tokishita S."/>
            <person name="Aerts A."/>
            <person name="Arnold G.J."/>
            <person name="Basu M.K."/>
            <person name="Bauer D.J."/>
            <person name="Caceres C.E."/>
            <person name="Carmel L."/>
            <person name="Casola C."/>
            <person name="Choi J.H."/>
            <person name="Detter J.C."/>
            <person name="Dong Q."/>
            <person name="Dusheyko S."/>
            <person name="Eads B.D."/>
            <person name="Frohlich T."/>
            <person name="Geiler-Samerotte K.A."/>
            <person name="Gerlach D."/>
            <person name="Hatcher P."/>
            <person name="Jogdeo S."/>
            <person name="Krijgsveld J."/>
            <person name="Kriventseva E.V."/>
            <person name="Kultz D."/>
            <person name="Laforsch C."/>
            <person name="Lindquist E."/>
            <person name="Lopez J."/>
            <person name="Manak J.R."/>
            <person name="Muller J."/>
            <person name="Pangilinan J."/>
            <person name="Patwardhan R.P."/>
            <person name="Pitluck S."/>
            <person name="Pritham E.J."/>
            <person name="Rechtsteiner A."/>
            <person name="Rho M."/>
            <person name="Rogozin I.B."/>
            <person name="Sakarya O."/>
            <person name="Salamov A."/>
            <person name="Schaack S."/>
            <person name="Shapiro H."/>
            <person name="Shiga Y."/>
            <person name="Skalitzky C."/>
            <person name="Smith Z."/>
            <person name="Souvorov A."/>
            <person name="Sung W."/>
            <person name="Tang Z."/>
            <person name="Tsuchiya D."/>
            <person name="Tu H."/>
            <person name="Vos H."/>
            <person name="Wang M."/>
            <person name="Wolf Y.I."/>
            <person name="Yamagata H."/>
            <person name="Yamada T."/>
            <person name="Ye Y."/>
            <person name="Shaw J.R."/>
            <person name="Andrews J."/>
            <person name="Crease T.J."/>
            <person name="Tang H."/>
            <person name="Lucas S.M."/>
            <person name="Robertson H.M."/>
            <person name="Bork P."/>
            <person name="Koonin E.V."/>
            <person name="Zdobnov E.M."/>
            <person name="Grigoriev I.V."/>
            <person name="Lynch M."/>
            <person name="Boore J.L."/>
        </authorList>
    </citation>
    <scope>NUCLEOTIDE SEQUENCE [LARGE SCALE GENOMIC DNA]</scope>
</reference>
<dbReference type="EMBL" id="GL732582">
    <property type="protein sequence ID" value="EFX74569.1"/>
    <property type="molecule type" value="Genomic_DNA"/>
</dbReference>
<keyword evidence="1" id="KW-0175">Coiled coil</keyword>
<dbReference type="HOGENOM" id="CLU_2457065_0_0_1"/>
<evidence type="ECO:0000313" key="2">
    <source>
        <dbReference type="EMBL" id="EFX74569.1"/>
    </source>
</evidence>
<sequence length="89" mass="10424">MEDADRLLVSSQSALQQLREELQQLLSDLKLRRDTGRLLLTSKLAMEELQLSLNNQTERVEQLLDQMRTLIDQEKDDALRKLTEMLNNK</sequence>
<dbReference type="KEGG" id="dpx:DAPPUDRAFT_324250"/>
<dbReference type="Proteomes" id="UP000000305">
    <property type="component" value="Unassembled WGS sequence"/>
</dbReference>
<organism evidence="2 3">
    <name type="scientific">Daphnia pulex</name>
    <name type="common">Water flea</name>
    <dbReference type="NCBI Taxonomy" id="6669"/>
    <lineage>
        <taxon>Eukaryota</taxon>
        <taxon>Metazoa</taxon>
        <taxon>Ecdysozoa</taxon>
        <taxon>Arthropoda</taxon>
        <taxon>Crustacea</taxon>
        <taxon>Branchiopoda</taxon>
        <taxon>Diplostraca</taxon>
        <taxon>Cladocera</taxon>
        <taxon>Anomopoda</taxon>
        <taxon>Daphniidae</taxon>
        <taxon>Daphnia</taxon>
    </lineage>
</organism>
<proteinExistence type="predicted"/>
<dbReference type="InParanoid" id="E9H146"/>
<gene>
    <name evidence="2" type="ORF">DAPPUDRAFT_324250</name>
</gene>
<dbReference type="AlphaFoldDB" id="E9H146"/>
<evidence type="ECO:0000313" key="3">
    <source>
        <dbReference type="Proteomes" id="UP000000305"/>
    </source>
</evidence>
<evidence type="ECO:0000256" key="1">
    <source>
        <dbReference type="SAM" id="Coils"/>
    </source>
</evidence>
<accession>E9H146</accession>
<feature type="coiled-coil region" evidence="1">
    <location>
        <begin position="1"/>
        <end position="77"/>
    </location>
</feature>
<keyword evidence="3" id="KW-1185">Reference proteome</keyword>